<dbReference type="SUPFAM" id="SSF47789">
    <property type="entry name" value="C-terminal domain of RNA polymerase alpha subunit"/>
    <property type="match status" value="1"/>
</dbReference>
<keyword evidence="2" id="KW-1185">Reference proteome</keyword>
<reference evidence="1 2" key="1">
    <citation type="submission" date="2016-11" db="EMBL/GenBank/DDBJ databases">
        <authorList>
            <person name="Jaros S."/>
            <person name="Januszkiewicz K."/>
            <person name="Wedrychowicz H."/>
        </authorList>
    </citation>
    <scope>NUCLEOTIDE SEQUENCE [LARGE SCALE GENOMIC DNA]</scope>
    <source>
        <strain evidence="1 2">DSM 17459</strain>
    </source>
</reference>
<evidence type="ECO:0000313" key="1">
    <source>
        <dbReference type="EMBL" id="SHF14830.1"/>
    </source>
</evidence>
<evidence type="ECO:0000313" key="2">
    <source>
        <dbReference type="Proteomes" id="UP000184245"/>
    </source>
</evidence>
<proteinExistence type="predicted"/>
<accession>A0A1M4Z9V9</accession>
<protein>
    <submittedName>
        <fullName evidence="1">Uncharacterized protein</fullName>
    </submittedName>
</protein>
<sequence length="40" mass="4688">MKEKSTLIEELGLSIDSYDYLERKGIDTISMLFLSDLYRT</sequence>
<organism evidence="1 2">
    <name type="scientific">Lactonifactor longoviformis DSM 17459</name>
    <dbReference type="NCBI Taxonomy" id="1122155"/>
    <lineage>
        <taxon>Bacteria</taxon>
        <taxon>Bacillati</taxon>
        <taxon>Bacillota</taxon>
        <taxon>Clostridia</taxon>
        <taxon>Eubacteriales</taxon>
        <taxon>Clostridiaceae</taxon>
        <taxon>Lactonifactor</taxon>
    </lineage>
</organism>
<gene>
    <name evidence="1" type="ORF">SAMN02745158_02687</name>
</gene>
<dbReference type="EMBL" id="FQVI01000014">
    <property type="protein sequence ID" value="SHF14830.1"/>
    <property type="molecule type" value="Genomic_DNA"/>
</dbReference>
<name>A0A1M4Z9V9_9CLOT</name>
<dbReference type="AlphaFoldDB" id="A0A1M4Z9V9"/>
<dbReference type="Proteomes" id="UP000184245">
    <property type="component" value="Unassembled WGS sequence"/>
</dbReference>